<evidence type="ECO:0000256" key="1">
    <source>
        <dbReference type="ARBA" id="ARBA00023015"/>
    </source>
</evidence>
<dbReference type="Proteomes" id="UP000630615">
    <property type="component" value="Unassembled WGS sequence"/>
</dbReference>
<proteinExistence type="predicted"/>
<evidence type="ECO:0000256" key="2">
    <source>
        <dbReference type="ARBA" id="ARBA00023125"/>
    </source>
</evidence>
<dbReference type="Pfam" id="PF01638">
    <property type="entry name" value="HxlR"/>
    <property type="match status" value="1"/>
</dbReference>
<comment type="caution">
    <text evidence="5">The sequence shown here is derived from an EMBL/GenBank/DDBJ whole genome shotgun (WGS) entry which is preliminary data.</text>
</comment>
<organism evidence="5 6">
    <name type="scientific">Enterococcus wangshanyuanii</name>
    <dbReference type="NCBI Taxonomy" id="2005703"/>
    <lineage>
        <taxon>Bacteria</taxon>
        <taxon>Bacillati</taxon>
        <taxon>Bacillota</taxon>
        <taxon>Bacilli</taxon>
        <taxon>Lactobacillales</taxon>
        <taxon>Enterococcaceae</taxon>
        <taxon>Enterococcus</taxon>
    </lineage>
</organism>
<dbReference type="PANTHER" id="PTHR33204:SF29">
    <property type="entry name" value="TRANSCRIPTIONAL REGULATOR"/>
    <property type="match status" value="1"/>
</dbReference>
<evidence type="ECO:0000313" key="6">
    <source>
        <dbReference type="Proteomes" id="UP000630615"/>
    </source>
</evidence>
<evidence type="ECO:0000256" key="3">
    <source>
        <dbReference type="ARBA" id="ARBA00023163"/>
    </source>
</evidence>
<keyword evidence="3" id="KW-0804">Transcription</keyword>
<accession>A0ABQ1P8J3</accession>
<dbReference type="InterPro" id="IPR002577">
    <property type="entry name" value="HTH_HxlR"/>
</dbReference>
<gene>
    <name evidence="5" type="ORF">GCM10011573_22560</name>
</gene>
<dbReference type="PROSITE" id="PS51118">
    <property type="entry name" value="HTH_HXLR"/>
    <property type="match status" value="1"/>
</dbReference>
<evidence type="ECO:0000259" key="4">
    <source>
        <dbReference type="PROSITE" id="PS51118"/>
    </source>
</evidence>
<keyword evidence="1" id="KW-0805">Transcription regulation</keyword>
<dbReference type="RefSeq" id="WP_088270139.1">
    <property type="nucleotide sequence ID" value="NZ_BMKI01000004.1"/>
</dbReference>
<dbReference type="PANTHER" id="PTHR33204">
    <property type="entry name" value="TRANSCRIPTIONAL REGULATOR, MARR FAMILY"/>
    <property type="match status" value="1"/>
</dbReference>
<dbReference type="Gene3D" id="1.10.10.10">
    <property type="entry name" value="Winged helix-like DNA-binding domain superfamily/Winged helix DNA-binding domain"/>
    <property type="match status" value="1"/>
</dbReference>
<dbReference type="EMBL" id="BMKI01000004">
    <property type="protein sequence ID" value="GGC92446.1"/>
    <property type="molecule type" value="Genomic_DNA"/>
</dbReference>
<keyword evidence="2" id="KW-0238">DNA-binding</keyword>
<evidence type="ECO:0000313" key="5">
    <source>
        <dbReference type="EMBL" id="GGC92446.1"/>
    </source>
</evidence>
<keyword evidence="6" id="KW-1185">Reference proteome</keyword>
<name>A0ABQ1P8J3_9ENTE</name>
<dbReference type="InterPro" id="IPR036390">
    <property type="entry name" value="WH_DNA-bd_sf"/>
</dbReference>
<protein>
    <submittedName>
        <fullName evidence="5">Transcriptional regulator</fullName>
    </submittedName>
</protein>
<reference evidence="6" key="1">
    <citation type="journal article" date="2019" name="Int. J. Syst. Evol. Microbiol.">
        <title>The Global Catalogue of Microorganisms (GCM) 10K type strain sequencing project: providing services to taxonomists for standard genome sequencing and annotation.</title>
        <authorList>
            <consortium name="The Broad Institute Genomics Platform"/>
            <consortium name="The Broad Institute Genome Sequencing Center for Infectious Disease"/>
            <person name="Wu L."/>
            <person name="Ma J."/>
        </authorList>
    </citation>
    <scope>NUCLEOTIDE SEQUENCE [LARGE SCALE GENOMIC DNA]</scope>
    <source>
        <strain evidence="6">CGMCC 1.15942</strain>
    </source>
</reference>
<dbReference type="InterPro" id="IPR036388">
    <property type="entry name" value="WH-like_DNA-bd_sf"/>
</dbReference>
<sequence>MKIREDYICPIEVVTDMLRGKWKTIILWRLRLGPTSLSQLHRDIENVSEKMLLQQLAELIECGFVAKTEFQGYPLKVTYSLSDELGMELLKALTILQEIGSTLTGNKGCER</sequence>
<dbReference type="SUPFAM" id="SSF46785">
    <property type="entry name" value="Winged helix' DNA-binding domain"/>
    <property type="match status" value="1"/>
</dbReference>
<feature type="domain" description="HTH hxlR-type" evidence="4">
    <location>
        <begin position="9"/>
        <end position="108"/>
    </location>
</feature>